<dbReference type="Pfam" id="PF13536">
    <property type="entry name" value="EmrE"/>
    <property type="match status" value="1"/>
</dbReference>
<dbReference type="RefSeq" id="WP_025797136.1">
    <property type="nucleotide sequence ID" value="NZ_CP009706.1"/>
</dbReference>
<organism evidence="3 4">
    <name type="scientific">Hafnia alvei FB1</name>
    <dbReference type="NCBI Taxonomy" id="1453496"/>
    <lineage>
        <taxon>Bacteria</taxon>
        <taxon>Pseudomonadati</taxon>
        <taxon>Pseudomonadota</taxon>
        <taxon>Gammaproteobacteria</taxon>
        <taxon>Enterobacterales</taxon>
        <taxon>Hafniaceae</taxon>
        <taxon>Hafnia</taxon>
    </lineage>
</organism>
<feature type="transmembrane region" description="Helical" evidence="2">
    <location>
        <begin position="191"/>
        <end position="211"/>
    </location>
</feature>
<keyword evidence="2" id="KW-0812">Transmembrane</keyword>
<feature type="region of interest" description="Disordered" evidence="1">
    <location>
        <begin position="307"/>
        <end position="326"/>
    </location>
</feature>
<evidence type="ECO:0000256" key="2">
    <source>
        <dbReference type="SAM" id="Phobius"/>
    </source>
</evidence>
<reference evidence="3 4" key="1">
    <citation type="journal article" date="2014" name="Gut Pathog.">
        <title>Gene clusters of Hafnia alvei strain FB1 important in survival and pathogenesis: a draft genome perspective.</title>
        <authorList>
            <person name="Tan J.Y."/>
            <person name="Yin W.F."/>
            <person name="Chan K.G."/>
        </authorList>
    </citation>
    <scope>NUCLEOTIDE SEQUENCE [LARGE SCALE GENOMIC DNA]</scope>
    <source>
        <strain evidence="3 4">FB1</strain>
    </source>
</reference>
<protein>
    <submittedName>
        <fullName evidence="3">Membrane protein</fullName>
    </submittedName>
</protein>
<dbReference type="EMBL" id="CP009706">
    <property type="protein sequence ID" value="AIU73184.1"/>
    <property type="molecule type" value="Genomic_DNA"/>
</dbReference>
<evidence type="ECO:0000256" key="1">
    <source>
        <dbReference type="SAM" id="MobiDB-lite"/>
    </source>
</evidence>
<feature type="transmembrane region" description="Helical" evidence="2">
    <location>
        <begin position="151"/>
        <end position="170"/>
    </location>
</feature>
<name>A0A097R383_HAFAL</name>
<accession>A0A097R383</accession>
<feature type="transmembrane region" description="Helical" evidence="2">
    <location>
        <begin position="95"/>
        <end position="116"/>
    </location>
</feature>
<dbReference type="AlphaFoldDB" id="A0A097R383"/>
<dbReference type="InterPro" id="IPR032713">
    <property type="entry name" value="EmrE"/>
</dbReference>
<dbReference type="Proteomes" id="UP000029986">
    <property type="component" value="Chromosome"/>
</dbReference>
<feature type="transmembrane region" description="Helical" evidence="2">
    <location>
        <begin position="128"/>
        <end position="145"/>
    </location>
</feature>
<feature type="transmembrane region" description="Helical" evidence="2">
    <location>
        <begin position="223"/>
        <end position="242"/>
    </location>
</feature>
<keyword evidence="2" id="KW-1133">Transmembrane helix</keyword>
<dbReference type="eggNOG" id="COG0697">
    <property type="taxonomic scope" value="Bacteria"/>
</dbReference>
<feature type="transmembrane region" description="Helical" evidence="2">
    <location>
        <begin position="70"/>
        <end position="89"/>
    </location>
</feature>
<feature type="transmembrane region" description="Helical" evidence="2">
    <location>
        <begin position="285"/>
        <end position="305"/>
    </location>
</feature>
<dbReference type="HOGENOM" id="CLU_054358_0_0_6"/>
<keyword evidence="2" id="KW-0472">Membrane</keyword>
<dbReference type="PATRIC" id="fig|1453496.5.peg.2609"/>
<sequence length="326" mass="35988">MQAIVYGVISSLFFAFTFIFNRSMEIGGGDWMWSASLRFWFMAPMLLVLVALRGQLRQSLAHLRQNIRPYLLWSTLGFGLFYALVTLASAYGPGWLVAGTWQITIIAGSLLVPWLGASGEPKHKIPWFGLRWSLLILLGIALMLWQQAEHISLFQALAGLIPVVIAAFLYPLGNRKMMNICHHNVDTLQRVLNMTLASLPFWLVISLVAWSRVGLPSAPQVEQSVLVALFSGVIGTLLFFAATNRVRNDPSQLAAVEATQSGEVLFTLLGEMFFLGAALPSPVSLLGITLVILGMIAHSMASKQIRGSGKTRIRRKASHQEIEKRA</sequence>
<proteinExistence type="predicted"/>
<evidence type="ECO:0000313" key="3">
    <source>
        <dbReference type="EMBL" id="AIU73184.1"/>
    </source>
</evidence>
<feature type="transmembrane region" description="Helical" evidence="2">
    <location>
        <begin position="31"/>
        <end position="50"/>
    </location>
</feature>
<gene>
    <name evidence="3" type="ORF">AT03_12820</name>
</gene>
<dbReference type="KEGG" id="hav:AT03_12820"/>
<keyword evidence="4" id="KW-1185">Reference proteome</keyword>
<evidence type="ECO:0000313" key="4">
    <source>
        <dbReference type="Proteomes" id="UP000029986"/>
    </source>
</evidence>
<dbReference type="OrthoDB" id="3457556at2"/>